<evidence type="ECO:0000256" key="1">
    <source>
        <dbReference type="ARBA" id="ARBA00010641"/>
    </source>
</evidence>
<dbReference type="Pfam" id="PF08281">
    <property type="entry name" value="Sigma70_r4_2"/>
    <property type="match status" value="1"/>
</dbReference>
<dbReference type="SUPFAM" id="SSF88946">
    <property type="entry name" value="Sigma2 domain of RNA polymerase sigma factors"/>
    <property type="match status" value="1"/>
</dbReference>
<keyword evidence="11" id="KW-1185">Reference proteome</keyword>
<comment type="similarity">
    <text evidence="1 6">Belongs to the sigma-70 factor family. ECF subfamily.</text>
</comment>
<dbReference type="InterPro" id="IPR007627">
    <property type="entry name" value="RNA_pol_sigma70_r2"/>
</dbReference>
<dbReference type="GO" id="GO:0016987">
    <property type="term" value="F:sigma factor activity"/>
    <property type="evidence" value="ECO:0007669"/>
    <property type="project" value="UniProtKB-KW"/>
</dbReference>
<dbReference type="InterPro" id="IPR013249">
    <property type="entry name" value="RNA_pol_sigma70_r4_t2"/>
</dbReference>
<comment type="caution">
    <text evidence="10">The sequence shown here is derived from an EMBL/GenBank/DDBJ whole genome shotgun (WGS) entry which is preliminary data.</text>
</comment>
<dbReference type="InterPro" id="IPR013324">
    <property type="entry name" value="RNA_pol_sigma_r3/r4-like"/>
</dbReference>
<dbReference type="Pfam" id="PF04542">
    <property type="entry name" value="Sigma70_r2"/>
    <property type="match status" value="1"/>
</dbReference>
<dbReference type="InterPro" id="IPR039425">
    <property type="entry name" value="RNA_pol_sigma-70-like"/>
</dbReference>
<evidence type="ECO:0000256" key="4">
    <source>
        <dbReference type="ARBA" id="ARBA00023125"/>
    </source>
</evidence>
<feature type="region of interest" description="Disordered" evidence="7">
    <location>
        <begin position="116"/>
        <end position="136"/>
    </location>
</feature>
<feature type="domain" description="RNA polymerase sigma factor 70 region 4 type 2" evidence="9">
    <location>
        <begin position="139"/>
        <end position="191"/>
    </location>
</feature>
<dbReference type="Gene3D" id="1.10.1740.10">
    <property type="match status" value="1"/>
</dbReference>
<dbReference type="InterPro" id="IPR014284">
    <property type="entry name" value="RNA_pol_sigma-70_dom"/>
</dbReference>
<dbReference type="GO" id="GO:0006352">
    <property type="term" value="P:DNA-templated transcription initiation"/>
    <property type="evidence" value="ECO:0007669"/>
    <property type="project" value="InterPro"/>
</dbReference>
<dbReference type="InterPro" id="IPR000838">
    <property type="entry name" value="RNA_pol_sigma70_ECF_CS"/>
</dbReference>
<keyword evidence="5 6" id="KW-0804">Transcription</keyword>
<dbReference type="PANTHER" id="PTHR43133:SF62">
    <property type="entry name" value="RNA POLYMERASE SIGMA FACTOR SIGZ"/>
    <property type="match status" value="1"/>
</dbReference>
<gene>
    <name evidence="10" type="primary">rpoE_2</name>
    <name evidence="10" type="ORF">CODIS_33920</name>
</gene>
<reference evidence="10 11" key="1">
    <citation type="submission" date="2016-06" db="EMBL/GenBank/DDBJ databases">
        <title>Genome sequence of endosymbiont of Candidatus Endolucinida thiodiazotropha.</title>
        <authorList>
            <person name="Poehlein A."/>
            <person name="Koenig S."/>
            <person name="Heiden S.E."/>
            <person name="Thuermer A."/>
            <person name="Voget S."/>
            <person name="Daniel R."/>
            <person name="Markert S."/>
            <person name="Gros O."/>
            <person name="Schweder T."/>
        </authorList>
    </citation>
    <scope>NUCLEOTIDE SEQUENCE [LARGE SCALE GENOMIC DNA]</scope>
    <source>
        <strain evidence="10 11">COS</strain>
    </source>
</reference>
<evidence type="ECO:0000256" key="3">
    <source>
        <dbReference type="ARBA" id="ARBA00023082"/>
    </source>
</evidence>
<evidence type="ECO:0000313" key="10">
    <source>
        <dbReference type="EMBL" id="ODJ86333.1"/>
    </source>
</evidence>
<evidence type="ECO:0000259" key="8">
    <source>
        <dbReference type="Pfam" id="PF04542"/>
    </source>
</evidence>
<dbReference type="InterPro" id="IPR036388">
    <property type="entry name" value="WH-like_DNA-bd_sf"/>
</dbReference>
<dbReference type="NCBIfam" id="TIGR02937">
    <property type="entry name" value="sigma70-ECF"/>
    <property type="match status" value="1"/>
</dbReference>
<evidence type="ECO:0000256" key="7">
    <source>
        <dbReference type="SAM" id="MobiDB-lite"/>
    </source>
</evidence>
<evidence type="ECO:0000313" key="11">
    <source>
        <dbReference type="Proteomes" id="UP000094769"/>
    </source>
</evidence>
<evidence type="ECO:0000256" key="6">
    <source>
        <dbReference type="RuleBase" id="RU000716"/>
    </source>
</evidence>
<dbReference type="Proteomes" id="UP000094769">
    <property type="component" value="Unassembled WGS sequence"/>
</dbReference>
<keyword evidence="3 6" id="KW-0731">Sigma factor</keyword>
<dbReference type="GO" id="GO:0003677">
    <property type="term" value="F:DNA binding"/>
    <property type="evidence" value="ECO:0007669"/>
    <property type="project" value="UniProtKB-KW"/>
</dbReference>
<protein>
    <recommendedName>
        <fullName evidence="6">RNA polymerase sigma factor</fullName>
    </recommendedName>
</protein>
<feature type="domain" description="RNA polymerase sigma-70 region 2" evidence="8">
    <location>
        <begin position="42"/>
        <end position="108"/>
    </location>
</feature>
<keyword evidence="2 6" id="KW-0805">Transcription regulation</keyword>
<dbReference type="Gene3D" id="1.10.10.10">
    <property type="entry name" value="Winged helix-like DNA-binding domain superfamily/Winged helix DNA-binding domain"/>
    <property type="match status" value="1"/>
</dbReference>
<dbReference type="InterPro" id="IPR013325">
    <property type="entry name" value="RNA_pol_sigma_r2"/>
</dbReference>
<accession>A0A7Z0VIT5</accession>
<proteinExistence type="inferred from homology"/>
<name>A0A7Z0VIT5_9GAMM</name>
<dbReference type="AlphaFoldDB" id="A0A7Z0VIT5"/>
<evidence type="ECO:0000256" key="5">
    <source>
        <dbReference type="ARBA" id="ARBA00023163"/>
    </source>
</evidence>
<dbReference type="PANTHER" id="PTHR43133">
    <property type="entry name" value="RNA POLYMERASE ECF-TYPE SIGMA FACTO"/>
    <property type="match status" value="1"/>
</dbReference>
<sequence>MMLAVTNIIPESENIAGASASETVDRLTSVAVNRDRHAFERLYGYFAPRIKSYMIRQGTDEASADDLAQETMVQIWRKAHHYDPQKAAATTWIFRVARNLRIDRLRKYKLHEVEMPPEVEPGDDEGSGHESYEKRPDADKLRALVDTLPQNQMDVVRLAYFEGLSHSEVSLQLSIPIGTVKSRLRLAFGKLRMGMGEKI</sequence>
<feature type="compositionally biased region" description="Acidic residues" evidence="7">
    <location>
        <begin position="116"/>
        <end position="125"/>
    </location>
</feature>
<evidence type="ECO:0000259" key="9">
    <source>
        <dbReference type="Pfam" id="PF08281"/>
    </source>
</evidence>
<dbReference type="EMBL" id="MARB01000023">
    <property type="protein sequence ID" value="ODJ86333.1"/>
    <property type="molecule type" value="Genomic_DNA"/>
</dbReference>
<feature type="compositionally biased region" description="Basic and acidic residues" evidence="7">
    <location>
        <begin position="126"/>
        <end position="136"/>
    </location>
</feature>
<organism evidence="10 11">
    <name type="scientific">Candidatus Thiodiazotropha endolucinida</name>
    <dbReference type="NCBI Taxonomy" id="1655433"/>
    <lineage>
        <taxon>Bacteria</taxon>
        <taxon>Pseudomonadati</taxon>
        <taxon>Pseudomonadota</taxon>
        <taxon>Gammaproteobacteria</taxon>
        <taxon>Chromatiales</taxon>
        <taxon>Sedimenticolaceae</taxon>
        <taxon>Candidatus Thiodiazotropha</taxon>
    </lineage>
</organism>
<evidence type="ECO:0000256" key="2">
    <source>
        <dbReference type="ARBA" id="ARBA00023015"/>
    </source>
</evidence>
<keyword evidence="4 6" id="KW-0238">DNA-binding</keyword>
<dbReference type="CDD" id="cd06171">
    <property type="entry name" value="Sigma70_r4"/>
    <property type="match status" value="1"/>
</dbReference>
<dbReference type="SUPFAM" id="SSF88659">
    <property type="entry name" value="Sigma3 and sigma4 domains of RNA polymerase sigma factors"/>
    <property type="match status" value="1"/>
</dbReference>
<dbReference type="PROSITE" id="PS01063">
    <property type="entry name" value="SIGMA70_ECF"/>
    <property type="match status" value="1"/>
</dbReference>